<feature type="compositionally biased region" description="Basic and acidic residues" evidence="1">
    <location>
        <begin position="18"/>
        <end position="40"/>
    </location>
</feature>
<accession>R0KWN8</accession>
<dbReference type="AlphaFoldDB" id="R0KWN8"/>
<protein>
    <submittedName>
        <fullName evidence="2">Uncharacterized protein</fullName>
    </submittedName>
</protein>
<evidence type="ECO:0000256" key="1">
    <source>
        <dbReference type="SAM" id="MobiDB-lite"/>
    </source>
</evidence>
<evidence type="ECO:0000313" key="3">
    <source>
        <dbReference type="Proteomes" id="UP000296049"/>
    </source>
</evidence>
<proteinExistence type="predicted"/>
<dbReference type="EMBL" id="KB746044">
    <property type="protein sequence ID" value="EOA93564.1"/>
    <property type="molecule type" value="Genomic_DNA"/>
</dbReference>
<reference evidence="3" key="1">
    <citation type="journal article" date="2013" name="Nat. Genet.">
        <title>The duck genome and transcriptome provide insight into an avian influenza virus reservoir species.</title>
        <authorList>
            <person name="Huang Y."/>
            <person name="Li Y."/>
            <person name="Burt D.W."/>
            <person name="Chen H."/>
            <person name="Zhang Y."/>
            <person name="Qian W."/>
            <person name="Kim H."/>
            <person name="Gan S."/>
            <person name="Zhao Y."/>
            <person name="Li J."/>
            <person name="Yi K."/>
            <person name="Feng H."/>
            <person name="Zhu P."/>
            <person name="Li B."/>
            <person name="Liu Q."/>
            <person name="Fairley S."/>
            <person name="Magor K.E."/>
            <person name="Du Z."/>
            <person name="Hu X."/>
            <person name="Goodman L."/>
            <person name="Tafer H."/>
            <person name="Vignal A."/>
            <person name="Lee T."/>
            <person name="Kim K.W."/>
            <person name="Sheng Z."/>
            <person name="An Y."/>
            <person name="Searle S."/>
            <person name="Herrero J."/>
            <person name="Groenen M.A."/>
            <person name="Crooijmans R.P."/>
            <person name="Faraut T."/>
            <person name="Cai Q."/>
            <person name="Webster R.G."/>
            <person name="Aldridge J.R."/>
            <person name="Warren W.C."/>
            <person name="Bartschat S."/>
            <person name="Kehr S."/>
            <person name="Marz M."/>
            <person name="Stadler P.F."/>
            <person name="Smith J."/>
            <person name="Kraus R.H."/>
            <person name="Zhao Y."/>
            <person name="Ren L."/>
            <person name="Fei J."/>
            <person name="Morisson M."/>
            <person name="Kaiser P."/>
            <person name="Griffin D.K."/>
            <person name="Rao M."/>
            <person name="Pitel F."/>
            <person name="Wang J."/>
            <person name="Li N."/>
        </authorList>
    </citation>
    <scope>NUCLEOTIDE SEQUENCE [LARGE SCALE GENOMIC DNA]</scope>
</reference>
<feature type="non-terminal residue" evidence="2">
    <location>
        <position position="1"/>
    </location>
</feature>
<name>R0KWN8_ANAPL</name>
<sequence>FRFKQQIPQAEPLGRAEFSSRDNREIRADTRQDSGSRGKG</sequence>
<evidence type="ECO:0000313" key="2">
    <source>
        <dbReference type="EMBL" id="EOA93564.1"/>
    </source>
</evidence>
<dbReference type="Proteomes" id="UP000296049">
    <property type="component" value="Unassembled WGS sequence"/>
</dbReference>
<gene>
    <name evidence="2" type="ORF">Anapl_12523</name>
</gene>
<organism evidence="2 3">
    <name type="scientific">Anas platyrhynchos</name>
    <name type="common">Mallard</name>
    <name type="synonym">Anas boschas</name>
    <dbReference type="NCBI Taxonomy" id="8839"/>
    <lineage>
        <taxon>Eukaryota</taxon>
        <taxon>Metazoa</taxon>
        <taxon>Chordata</taxon>
        <taxon>Craniata</taxon>
        <taxon>Vertebrata</taxon>
        <taxon>Euteleostomi</taxon>
        <taxon>Archelosauria</taxon>
        <taxon>Archosauria</taxon>
        <taxon>Dinosauria</taxon>
        <taxon>Saurischia</taxon>
        <taxon>Theropoda</taxon>
        <taxon>Coelurosauria</taxon>
        <taxon>Aves</taxon>
        <taxon>Neognathae</taxon>
        <taxon>Galloanserae</taxon>
        <taxon>Anseriformes</taxon>
        <taxon>Anatidae</taxon>
        <taxon>Anatinae</taxon>
        <taxon>Anas</taxon>
    </lineage>
</organism>
<feature type="non-terminal residue" evidence="2">
    <location>
        <position position="40"/>
    </location>
</feature>
<feature type="region of interest" description="Disordered" evidence="1">
    <location>
        <begin position="1"/>
        <end position="40"/>
    </location>
</feature>
<keyword evidence="3" id="KW-1185">Reference proteome</keyword>